<dbReference type="Pfam" id="PF02913">
    <property type="entry name" value="FAD-oxidase_C"/>
    <property type="match status" value="1"/>
</dbReference>
<dbReference type="GO" id="GO:0004458">
    <property type="term" value="F:D-lactate dehydrogenase (cytochrome) activity"/>
    <property type="evidence" value="ECO:0007669"/>
    <property type="project" value="TreeGrafter"/>
</dbReference>
<sequence>MTKQSFVANAKRLAAIASCGNGARAYNLLQHRYMTTGSKLSKGRTLNYRRAALIGAGITISAAYTFTGGARQAHAEQPARDAHTPASSSTCPLVTMPVVYYDTSTENLNGATTEFSKLLGAKRVDVDLGSRISHSSTEWSTAPRGELDRFDIIVSPSSTEEVSAIAKICHRRRIPMTAFSGGTSLEGTLAATQGGVCIDFKLMNRVIKVRKDDLDVTVQPGVGYLDLNQLLAEEGLFFPPDPGPGAQIGGMIAQGCSGTNAFRYGTMKDWVLGLTLVLADGTVVKTRGRPRKSSAGYDLTRLIVGSEGTLGFVTEAHLKLTSKPQNERVALAAFSSTSHAVATVVRVIQSDMPIAALELVDDTGMRGVNQGGYCAKEYPEVPTLFLKFAGHDKASVERQIQTVQDFARQSGCQTFEFSTTAEEADAIWAARKTLLWSMLTLKNDPSDIFLSADTAVPISRMGEAMDAVKQKINESGFVGTCLGHVGDGNFHTAVMCPPEQKHQAREIIAWVQRLAIDMDGTVTGEHGIGLEFRDAMVEEIGENGVDMMRQVKLALDPLCLLNPDKLFRLRIEQADGR</sequence>
<dbReference type="InterPro" id="IPR036318">
    <property type="entry name" value="FAD-bd_PCMH-like_sf"/>
</dbReference>
<evidence type="ECO:0000256" key="1">
    <source>
        <dbReference type="ARBA" id="ARBA00001974"/>
    </source>
</evidence>
<dbReference type="PANTHER" id="PTHR11748">
    <property type="entry name" value="D-LACTATE DEHYDROGENASE"/>
    <property type="match status" value="1"/>
</dbReference>
<keyword evidence="3" id="KW-0285">Flavoprotein</keyword>
<dbReference type="InterPro" id="IPR016171">
    <property type="entry name" value="Vanillyl_alc_oxidase_C-sub2"/>
</dbReference>
<dbReference type="STRING" id="1182545.A0A072PR47"/>
<dbReference type="PROSITE" id="PS51387">
    <property type="entry name" value="FAD_PCMH"/>
    <property type="match status" value="1"/>
</dbReference>
<dbReference type="FunFam" id="3.30.70.2740:FF:000001">
    <property type="entry name" value="D-lactate dehydrogenase mitochondrial"/>
    <property type="match status" value="1"/>
</dbReference>
<evidence type="ECO:0000313" key="7">
    <source>
        <dbReference type="EMBL" id="KEF58010.1"/>
    </source>
</evidence>
<dbReference type="GeneID" id="25280853"/>
<dbReference type="PANTHER" id="PTHR11748:SF116">
    <property type="entry name" value="D-LACTATE DEHYDROGENASE (CYTOCHROME) (AFU_ORTHOLOGUE AFUA_7G02560)"/>
    <property type="match status" value="1"/>
</dbReference>
<dbReference type="GO" id="GO:1903457">
    <property type="term" value="P:lactate catabolic process"/>
    <property type="evidence" value="ECO:0007669"/>
    <property type="project" value="TreeGrafter"/>
</dbReference>
<dbReference type="GO" id="GO:0071949">
    <property type="term" value="F:FAD binding"/>
    <property type="evidence" value="ECO:0007669"/>
    <property type="project" value="InterPro"/>
</dbReference>
<evidence type="ECO:0000313" key="8">
    <source>
        <dbReference type="Proteomes" id="UP000027920"/>
    </source>
</evidence>
<evidence type="ECO:0000256" key="2">
    <source>
        <dbReference type="ARBA" id="ARBA00008000"/>
    </source>
</evidence>
<dbReference type="SUPFAM" id="SSF56176">
    <property type="entry name" value="FAD-binding/transporter-associated domain-like"/>
    <property type="match status" value="1"/>
</dbReference>
<dbReference type="InterPro" id="IPR004113">
    <property type="entry name" value="FAD-bd_oxidored_4_C"/>
</dbReference>
<dbReference type="FunFam" id="3.30.465.10:FF:000014">
    <property type="entry name" value="D-lactate dehydrogenase (Cytochrome), putative"/>
    <property type="match status" value="1"/>
</dbReference>
<evidence type="ECO:0000256" key="5">
    <source>
        <dbReference type="ARBA" id="ARBA00023002"/>
    </source>
</evidence>
<dbReference type="SUPFAM" id="SSF55103">
    <property type="entry name" value="FAD-linked oxidases, C-terminal domain"/>
    <property type="match status" value="1"/>
</dbReference>
<comment type="caution">
    <text evidence="7">The sequence shown here is derived from an EMBL/GenBank/DDBJ whole genome shotgun (WGS) entry which is preliminary data.</text>
</comment>
<dbReference type="Gene3D" id="3.30.70.2740">
    <property type="match status" value="1"/>
</dbReference>
<evidence type="ECO:0000256" key="3">
    <source>
        <dbReference type="ARBA" id="ARBA00022630"/>
    </source>
</evidence>
<accession>A0A072PR47</accession>
<dbReference type="Gene3D" id="1.10.45.10">
    <property type="entry name" value="Vanillyl-alcohol Oxidase, Chain A, domain 4"/>
    <property type="match status" value="1"/>
</dbReference>
<comment type="similarity">
    <text evidence="2">Belongs to the FAD-binding oxidoreductase/transferase type 4 family.</text>
</comment>
<dbReference type="InterPro" id="IPR006094">
    <property type="entry name" value="Oxid_FAD_bind_N"/>
</dbReference>
<dbReference type="GO" id="GO:0008720">
    <property type="term" value="F:D-lactate dehydrogenase (NAD+) activity"/>
    <property type="evidence" value="ECO:0007669"/>
    <property type="project" value="TreeGrafter"/>
</dbReference>
<dbReference type="OrthoDB" id="7786253at2759"/>
<keyword evidence="8" id="KW-1185">Reference proteome</keyword>
<dbReference type="RefSeq" id="XP_013260600.1">
    <property type="nucleotide sequence ID" value="XM_013405146.1"/>
</dbReference>
<protein>
    <recommendedName>
        <fullName evidence="6">FAD-binding PCMH-type domain-containing protein</fullName>
    </recommendedName>
</protein>
<dbReference type="VEuPathDB" id="FungiDB:A1O9_05933"/>
<dbReference type="Pfam" id="PF01565">
    <property type="entry name" value="FAD_binding_4"/>
    <property type="match status" value="1"/>
</dbReference>
<reference evidence="7 8" key="1">
    <citation type="submission" date="2013-03" db="EMBL/GenBank/DDBJ databases">
        <title>The Genome Sequence of Exophiala aquamarina CBS 119918.</title>
        <authorList>
            <consortium name="The Broad Institute Genomics Platform"/>
            <person name="Cuomo C."/>
            <person name="de Hoog S."/>
            <person name="Gorbushina A."/>
            <person name="Walker B."/>
            <person name="Young S.K."/>
            <person name="Zeng Q."/>
            <person name="Gargeya S."/>
            <person name="Fitzgerald M."/>
            <person name="Haas B."/>
            <person name="Abouelleil A."/>
            <person name="Allen A.W."/>
            <person name="Alvarado L."/>
            <person name="Arachchi H.M."/>
            <person name="Berlin A.M."/>
            <person name="Chapman S.B."/>
            <person name="Gainer-Dewar J."/>
            <person name="Goldberg J."/>
            <person name="Griggs A."/>
            <person name="Gujja S."/>
            <person name="Hansen M."/>
            <person name="Howarth C."/>
            <person name="Imamovic A."/>
            <person name="Ireland A."/>
            <person name="Larimer J."/>
            <person name="McCowan C."/>
            <person name="Murphy C."/>
            <person name="Pearson M."/>
            <person name="Poon T.W."/>
            <person name="Priest M."/>
            <person name="Roberts A."/>
            <person name="Saif S."/>
            <person name="Shea T."/>
            <person name="Sisk P."/>
            <person name="Sykes S."/>
            <person name="Wortman J."/>
            <person name="Nusbaum C."/>
            <person name="Birren B."/>
        </authorList>
    </citation>
    <scope>NUCLEOTIDE SEQUENCE [LARGE SCALE GENOMIC DNA]</scope>
    <source>
        <strain evidence="7 8">CBS 119918</strain>
    </source>
</reference>
<dbReference type="EMBL" id="AMGV01000004">
    <property type="protein sequence ID" value="KEF58010.1"/>
    <property type="molecule type" value="Genomic_DNA"/>
</dbReference>
<keyword evidence="5" id="KW-0560">Oxidoreductase</keyword>
<dbReference type="GO" id="GO:0005739">
    <property type="term" value="C:mitochondrion"/>
    <property type="evidence" value="ECO:0007669"/>
    <property type="project" value="TreeGrafter"/>
</dbReference>
<gene>
    <name evidence="7" type="ORF">A1O9_05933</name>
</gene>
<dbReference type="Proteomes" id="UP000027920">
    <property type="component" value="Unassembled WGS sequence"/>
</dbReference>
<dbReference type="InterPro" id="IPR016166">
    <property type="entry name" value="FAD-bd_PCMH"/>
</dbReference>
<organism evidence="7 8">
    <name type="scientific">Exophiala aquamarina CBS 119918</name>
    <dbReference type="NCBI Taxonomy" id="1182545"/>
    <lineage>
        <taxon>Eukaryota</taxon>
        <taxon>Fungi</taxon>
        <taxon>Dikarya</taxon>
        <taxon>Ascomycota</taxon>
        <taxon>Pezizomycotina</taxon>
        <taxon>Eurotiomycetes</taxon>
        <taxon>Chaetothyriomycetidae</taxon>
        <taxon>Chaetothyriales</taxon>
        <taxon>Herpotrichiellaceae</taxon>
        <taxon>Exophiala</taxon>
    </lineage>
</organism>
<proteinExistence type="inferred from homology"/>
<dbReference type="AlphaFoldDB" id="A0A072PR47"/>
<dbReference type="HOGENOM" id="CLU_017779_3_0_1"/>
<dbReference type="InterPro" id="IPR016164">
    <property type="entry name" value="FAD-linked_Oxase-like_C"/>
</dbReference>
<name>A0A072PR47_9EURO</name>
<feature type="domain" description="FAD-binding PCMH-type" evidence="6">
    <location>
        <begin position="145"/>
        <end position="323"/>
    </location>
</feature>
<keyword evidence="4" id="KW-0274">FAD</keyword>
<dbReference type="Gene3D" id="3.30.465.10">
    <property type="match status" value="1"/>
</dbReference>
<evidence type="ECO:0000256" key="4">
    <source>
        <dbReference type="ARBA" id="ARBA00022827"/>
    </source>
</evidence>
<evidence type="ECO:0000259" key="6">
    <source>
        <dbReference type="PROSITE" id="PS51387"/>
    </source>
</evidence>
<dbReference type="InterPro" id="IPR016169">
    <property type="entry name" value="FAD-bd_PCMH_sub2"/>
</dbReference>
<comment type="cofactor">
    <cofactor evidence="1">
        <name>FAD</name>
        <dbReference type="ChEBI" id="CHEBI:57692"/>
    </cofactor>
</comment>